<evidence type="ECO:0000259" key="2">
    <source>
        <dbReference type="PROSITE" id="PS50110"/>
    </source>
</evidence>
<keyword evidence="4" id="KW-1185">Reference proteome</keyword>
<comment type="caution">
    <text evidence="3">The sequence shown here is derived from an EMBL/GenBank/DDBJ whole genome shotgun (WGS) entry which is preliminary data.</text>
</comment>
<feature type="modified residue" description="4-aspartylphosphate" evidence="1">
    <location>
        <position position="54"/>
    </location>
</feature>
<evidence type="ECO:0000313" key="3">
    <source>
        <dbReference type="EMBL" id="MFC0273596.1"/>
    </source>
</evidence>
<dbReference type="PROSITE" id="PS50110">
    <property type="entry name" value="RESPONSE_REGULATORY"/>
    <property type="match status" value="1"/>
</dbReference>
<evidence type="ECO:0000256" key="1">
    <source>
        <dbReference type="PROSITE-ProRule" id="PRU00169"/>
    </source>
</evidence>
<gene>
    <name evidence="3" type="ORF">ACFFIX_19580</name>
</gene>
<sequence length="150" mass="17323">MPSIYVFDEQVNFREGIKNLLEIKIHKCNVSTFNNGIEKRIIENNEIPDLVLIDPTSLYEESLELIDYFISKRVKVVLLSSLDTNTDRILLLLKKKLSGYLLKSMKTSDLLGYIGEILLDKRYIAPSIAIVLLDNYLEYENHKNRSLTSV</sequence>
<organism evidence="3 4">
    <name type="scientific">Metabacillus herbersteinensis</name>
    <dbReference type="NCBI Taxonomy" id="283816"/>
    <lineage>
        <taxon>Bacteria</taxon>
        <taxon>Bacillati</taxon>
        <taxon>Bacillota</taxon>
        <taxon>Bacilli</taxon>
        <taxon>Bacillales</taxon>
        <taxon>Bacillaceae</taxon>
        <taxon>Metabacillus</taxon>
    </lineage>
</organism>
<protein>
    <recommendedName>
        <fullName evidence="2">Response regulatory domain-containing protein</fullName>
    </recommendedName>
</protein>
<reference evidence="3 4" key="1">
    <citation type="submission" date="2024-09" db="EMBL/GenBank/DDBJ databases">
        <authorList>
            <person name="Sun Q."/>
            <person name="Mori K."/>
        </authorList>
    </citation>
    <scope>NUCLEOTIDE SEQUENCE [LARGE SCALE GENOMIC DNA]</scope>
    <source>
        <strain evidence="3 4">CCM 7228</strain>
    </source>
</reference>
<dbReference type="InterPro" id="IPR001789">
    <property type="entry name" value="Sig_transdc_resp-reg_receiver"/>
</dbReference>
<dbReference type="Gene3D" id="3.40.50.2300">
    <property type="match status" value="1"/>
</dbReference>
<proteinExistence type="predicted"/>
<keyword evidence="1" id="KW-0597">Phosphoprotein</keyword>
<dbReference type="InterPro" id="IPR011006">
    <property type="entry name" value="CheY-like_superfamily"/>
</dbReference>
<feature type="domain" description="Response regulatory" evidence="2">
    <location>
        <begin position="3"/>
        <end position="118"/>
    </location>
</feature>
<dbReference type="Proteomes" id="UP001589854">
    <property type="component" value="Unassembled WGS sequence"/>
</dbReference>
<dbReference type="EMBL" id="JBHLVO010000022">
    <property type="protein sequence ID" value="MFC0273596.1"/>
    <property type="molecule type" value="Genomic_DNA"/>
</dbReference>
<dbReference type="SUPFAM" id="SSF52172">
    <property type="entry name" value="CheY-like"/>
    <property type="match status" value="1"/>
</dbReference>
<dbReference type="RefSeq" id="WP_378937058.1">
    <property type="nucleotide sequence ID" value="NZ_JBHLVO010000022.1"/>
</dbReference>
<evidence type="ECO:0000313" key="4">
    <source>
        <dbReference type="Proteomes" id="UP001589854"/>
    </source>
</evidence>
<accession>A0ABV6GIS3</accession>
<name>A0ABV6GIS3_9BACI</name>